<dbReference type="SMART" id="SM00065">
    <property type="entry name" value="GAF"/>
    <property type="match status" value="2"/>
</dbReference>
<keyword evidence="11" id="KW-0472">Membrane</keyword>
<evidence type="ECO:0000256" key="9">
    <source>
        <dbReference type="ARBA" id="ARBA00022840"/>
    </source>
</evidence>
<dbReference type="InterPro" id="IPR036890">
    <property type="entry name" value="HATPase_C_sf"/>
</dbReference>
<dbReference type="SMART" id="SM00388">
    <property type="entry name" value="HisKA"/>
    <property type="match status" value="1"/>
</dbReference>
<evidence type="ECO:0000313" key="14">
    <source>
        <dbReference type="EMBL" id="AKM82337.1"/>
    </source>
</evidence>
<dbReference type="Pfam" id="PF00989">
    <property type="entry name" value="PAS"/>
    <property type="match status" value="1"/>
</dbReference>
<proteinExistence type="predicted"/>
<evidence type="ECO:0000256" key="3">
    <source>
        <dbReference type="ARBA" id="ARBA00012438"/>
    </source>
</evidence>
<dbReference type="CDD" id="cd00082">
    <property type="entry name" value="HisKA"/>
    <property type="match status" value="1"/>
</dbReference>
<dbReference type="InterPro" id="IPR029016">
    <property type="entry name" value="GAF-like_dom_sf"/>
</dbReference>
<dbReference type="GO" id="GO:0006355">
    <property type="term" value="P:regulation of DNA-templated transcription"/>
    <property type="evidence" value="ECO:0007669"/>
    <property type="project" value="InterPro"/>
</dbReference>
<organism evidence="14 15">
    <name type="scientific">Berkelbacteria bacterium GW2011_GWE1_39_12</name>
    <dbReference type="NCBI Taxonomy" id="1618337"/>
    <lineage>
        <taxon>Bacteria</taxon>
        <taxon>Candidatus Berkelbacteria</taxon>
    </lineage>
</organism>
<comment type="catalytic activity">
    <reaction evidence="1">
        <text>ATP + protein L-histidine = ADP + protein N-phospho-L-histidine.</text>
        <dbReference type="EC" id="2.7.13.3"/>
    </reaction>
</comment>
<keyword evidence="9" id="KW-0067">ATP-binding</keyword>
<dbReference type="SMART" id="SM00387">
    <property type="entry name" value="HATPase_c"/>
    <property type="match status" value="1"/>
</dbReference>
<name>A0A0G4B5Q5_9BACT</name>
<evidence type="ECO:0000256" key="10">
    <source>
        <dbReference type="ARBA" id="ARBA00023012"/>
    </source>
</evidence>
<keyword evidence="6 14" id="KW-0808">Transferase</keyword>
<dbReference type="Gene3D" id="3.30.450.40">
    <property type="match status" value="2"/>
</dbReference>
<dbReference type="EMBL" id="CP011213">
    <property type="protein sequence ID" value="AKM82337.1"/>
    <property type="molecule type" value="Genomic_DNA"/>
</dbReference>
<dbReference type="GO" id="GO:0005886">
    <property type="term" value="C:plasma membrane"/>
    <property type="evidence" value="ECO:0007669"/>
    <property type="project" value="UniProtKB-SubCell"/>
</dbReference>
<evidence type="ECO:0000259" key="13">
    <source>
        <dbReference type="PROSITE" id="PS50112"/>
    </source>
</evidence>
<evidence type="ECO:0000256" key="8">
    <source>
        <dbReference type="ARBA" id="ARBA00022777"/>
    </source>
</evidence>
<dbReference type="InterPro" id="IPR000014">
    <property type="entry name" value="PAS"/>
</dbReference>
<dbReference type="SUPFAM" id="SSF47384">
    <property type="entry name" value="Homodimeric domain of signal transducing histidine kinase"/>
    <property type="match status" value="1"/>
</dbReference>
<evidence type="ECO:0000256" key="11">
    <source>
        <dbReference type="ARBA" id="ARBA00023136"/>
    </source>
</evidence>
<evidence type="ECO:0000259" key="12">
    <source>
        <dbReference type="PROSITE" id="PS50109"/>
    </source>
</evidence>
<dbReference type="InterPro" id="IPR013767">
    <property type="entry name" value="PAS_fold"/>
</dbReference>
<dbReference type="InterPro" id="IPR003661">
    <property type="entry name" value="HisK_dim/P_dom"/>
</dbReference>
<evidence type="ECO:0000256" key="1">
    <source>
        <dbReference type="ARBA" id="ARBA00000085"/>
    </source>
</evidence>
<evidence type="ECO:0000313" key="15">
    <source>
        <dbReference type="Proteomes" id="UP000035648"/>
    </source>
</evidence>
<dbReference type="CDD" id="cd00130">
    <property type="entry name" value="PAS"/>
    <property type="match status" value="1"/>
</dbReference>
<dbReference type="STRING" id="1618337.UT28_C0001G0532"/>
<keyword evidence="10" id="KW-0902">Two-component regulatory system</keyword>
<dbReference type="Pfam" id="PF00512">
    <property type="entry name" value="HisKA"/>
    <property type="match status" value="1"/>
</dbReference>
<dbReference type="AlphaFoldDB" id="A0A0G4B5Q5"/>
<dbReference type="InterPro" id="IPR003018">
    <property type="entry name" value="GAF"/>
</dbReference>
<evidence type="ECO:0000256" key="6">
    <source>
        <dbReference type="ARBA" id="ARBA00022679"/>
    </source>
</evidence>
<dbReference type="SUPFAM" id="SSF55781">
    <property type="entry name" value="GAF domain-like"/>
    <property type="match status" value="2"/>
</dbReference>
<dbReference type="SUPFAM" id="SSF55785">
    <property type="entry name" value="PYP-like sensor domain (PAS domain)"/>
    <property type="match status" value="1"/>
</dbReference>
<evidence type="ECO:0000256" key="5">
    <source>
        <dbReference type="ARBA" id="ARBA00022553"/>
    </source>
</evidence>
<dbReference type="InterPro" id="IPR035965">
    <property type="entry name" value="PAS-like_dom_sf"/>
</dbReference>
<dbReference type="GO" id="GO:0000155">
    <property type="term" value="F:phosphorelay sensor kinase activity"/>
    <property type="evidence" value="ECO:0007669"/>
    <property type="project" value="InterPro"/>
</dbReference>
<dbReference type="InterPro" id="IPR036097">
    <property type="entry name" value="HisK_dim/P_sf"/>
</dbReference>
<reference evidence="14 15" key="1">
    <citation type="journal article" date="2015" name="Nature">
        <title>rRNA introns, odd ribosomes, and small enigmatic genomes across a large radiation of phyla.</title>
        <authorList>
            <person name="Brown C.T."/>
            <person name="Hug L.A."/>
            <person name="Thomas B.C."/>
            <person name="Sharon I."/>
            <person name="Castelle C.J."/>
            <person name="Singh A."/>
            <person name="Wilkins M.J."/>
            <person name="Williams K.H."/>
            <person name="Banfield J.F."/>
        </authorList>
    </citation>
    <scope>NUCLEOTIDE SEQUENCE [LARGE SCALE GENOMIC DNA]</scope>
</reference>
<feature type="domain" description="Histidine kinase" evidence="12">
    <location>
        <begin position="487"/>
        <end position="714"/>
    </location>
</feature>
<dbReference type="Pfam" id="PF13185">
    <property type="entry name" value="GAF_2"/>
    <property type="match status" value="2"/>
</dbReference>
<protein>
    <recommendedName>
        <fullName evidence="3">histidine kinase</fullName>
        <ecNumber evidence="3">2.7.13.3</ecNumber>
    </recommendedName>
</protein>
<feature type="domain" description="PAS" evidence="13">
    <location>
        <begin position="352"/>
        <end position="427"/>
    </location>
</feature>
<dbReference type="InterPro" id="IPR004358">
    <property type="entry name" value="Sig_transdc_His_kin-like_C"/>
</dbReference>
<dbReference type="PANTHER" id="PTHR43047">
    <property type="entry name" value="TWO-COMPONENT HISTIDINE PROTEIN KINASE"/>
    <property type="match status" value="1"/>
</dbReference>
<dbReference type="InterPro" id="IPR005467">
    <property type="entry name" value="His_kinase_dom"/>
</dbReference>
<dbReference type="KEGG" id="bbgw:UT28_C0001G0532"/>
<dbReference type="EC" id="2.7.13.3" evidence="3"/>
<dbReference type="Gene3D" id="3.30.565.10">
    <property type="entry name" value="Histidine kinase-like ATPase, C-terminal domain"/>
    <property type="match status" value="1"/>
</dbReference>
<dbReference type="Gene3D" id="1.10.287.130">
    <property type="match status" value="1"/>
</dbReference>
<dbReference type="FunFam" id="3.30.565.10:FF:000023">
    <property type="entry name" value="PAS domain-containing sensor histidine kinase"/>
    <property type="match status" value="1"/>
</dbReference>
<keyword evidence="5" id="KW-0597">Phosphoprotein</keyword>
<dbReference type="SMART" id="SM00091">
    <property type="entry name" value="PAS"/>
    <property type="match status" value="1"/>
</dbReference>
<evidence type="ECO:0000256" key="2">
    <source>
        <dbReference type="ARBA" id="ARBA00004236"/>
    </source>
</evidence>
<dbReference type="PROSITE" id="PS50112">
    <property type="entry name" value="PAS"/>
    <property type="match status" value="1"/>
</dbReference>
<evidence type="ECO:0000256" key="7">
    <source>
        <dbReference type="ARBA" id="ARBA00022741"/>
    </source>
</evidence>
<dbReference type="PROSITE" id="PS50109">
    <property type="entry name" value="HIS_KIN"/>
    <property type="match status" value="1"/>
</dbReference>
<accession>A0A0G4B5Q5</accession>
<keyword evidence="7" id="KW-0547">Nucleotide-binding</keyword>
<dbReference type="Proteomes" id="UP000035648">
    <property type="component" value="Chromosome"/>
</dbReference>
<sequence length="715" mass="79486">MWRGKIEEKKAVQTEIQTEVQSLYQISQIAAKAKNLDALWQPLFDEISKIMQVDAGTLMILEDDELVRKTAKGLGDNIMKEPPIPRSKGGVSWKAVTTRDEVVINDLSASDIASQALKEGEFHSLMTVPMMVREQVIGVISIFARKGRNFSDSDVSMFRAIANQAALAIISLTSAEFLKENKKRLAELSALNQISRSVATLFDFEETLFSIIGLITKQLRGDQGVIVLFDHKEKLLKAALPAFNLTPSQVRDFRTRTDEGATGQAFCKGIPINIETIDQETKETLERAKITGVKSMLVAPLKVKSQTLGVIHVFSSKEKNFTADDLKLFNILTSSAAVVVNSSYIYQKIEEEKKKDDALLSSIGEGVLAVNDNRDIILLNAAGERITGFLQEELLGKSVESTLQILNDKKVMISREESPIAKVLTDGKPIFMNNVFLKRHDGVLFPARFNVAATHDAMDKIIGAIVVFNDITHDLEVERMKQELISIATHELRTPITGIKGYLEMILDGDTGGVNKETKEVLDEMSAINGRIADLVDDLLNIGRIEQGRIEIKPKPTNLIVLIYNCIKELSVQAKEKNLELIFNPPTDIPQILADPDRTKQILVNLIGNAIKYTPEGKKSKVEDWNEIEITLDKKGKDIVCHVKDHGLGISKEGQKQLFQKFSRVKTDQTRMITGTGLGLWITKQIVEMMSGKIWVESVEGKGSTFSFTLPQNSV</sequence>
<dbReference type="Gene3D" id="3.30.450.20">
    <property type="entry name" value="PAS domain"/>
    <property type="match status" value="1"/>
</dbReference>
<gene>
    <name evidence="14" type="ORF">UT28_C0001G0532</name>
</gene>
<dbReference type="PRINTS" id="PR00344">
    <property type="entry name" value="BCTRLSENSOR"/>
</dbReference>
<dbReference type="PANTHER" id="PTHR43047:SF72">
    <property type="entry name" value="OSMOSENSING HISTIDINE PROTEIN KINASE SLN1"/>
    <property type="match status" value="1"/>
</dbReference>
<dbReference type="NCBIfam" id="TIGR00229">
    <property type="entry name" value="sensory_box"/>
    <property type="match status" value="1"/>
</dbReference>
<keyword evidence="4" id="KW-1003">Cell membrane</keyword>
<dbReference type="Pfam" id="PF02518">
    <property type="entry name" value="HATPase_c"/>
    <property type="match status" value="1"/>
</dbReference>
<evidence type="ECO:0000256" key="4">
    <source>
        <dbReference type="ARBA" id="ARBA00022475"/>
    </source>
</evidence>
<dbReference type="GO" id="GO:0005524">
    <property type="term" value="F:ATP binding"/>
    <property type="evidence" value="ECO:0007669"/>
    <property type="project" value="UniProtKB-KW"/>
</dbReference>
<dbReference type="InterPro" id="IPR003594">
    <property type="entry name" value="HATPase_dom"/>
</dbReference>
<keyword evidence="8 14" id="KW-0418">Kinase</keyword>
<comment type="subcellular location">
    <subcellularLocation>
        <location evidence="2">Cell membrane</location>
    </subcellularLocation>
</comment>
<dbReference type="SUPFAM" id="SSF55874">
    <property type="entry name" value="ATPase domain of HSP90 chaperone/DNA topoisomerase II/histidine kinase"/>
    <property type="match status" value="1"/>
</dbReference>
<dbReference type="GO" id="GO:0009927">
    <property type="term" value="F:histidine phosphotransfer kinase activity"/>
    <property type="evidence" value="ECO:0007669"/>
    <property type="project" value="TreeGrafter"/>
</dbReference>